<dbReference type="EMBL" id="CAQQ02142922">
    <property type="status" value="NOT_ANNOTATED_CDS"/>
    <property type="molecule type" value="Genomic_DNA"/>
</dbReference>
<evidence type="ECO:0000313" key="2">
    <source>
        <dbReference type="Proteomes" id="UP000015102"/>
    </source>
</evidence>
<evidence type="ECO:0000313" key="1">
    <source>
        <dbReference type="EnsemblMetazoa" id="MESCA002576-PA"/>
    </source>
</evidence>
<name>T1GGQ2_MEGSC</name>
<dbReference type="HOGENOM" id="CLU_2294849_0_0_1"/>
<dbReference type="Proteomes" id="UP000015102">
    <property type="component" value="Unassembled WGS sequence"/>
</dbReference>
<reference evidence="1" key="2">
    <citation type="submission" date="2015-06" db="UniProtKB">
        <authorList>
            <consortium name="EnsemblMetazoa"/>
        </authorList>
    </citation>
    <scope>IDENTIFICATION</scope>
</reference>
<dbReference type="AlphaFoldDB" id="T1GGQ2"/>
<keyword evidence="2" id="KW-1185">Reference proteome</keyword>
<reference evidence="2" key="1">
    <citation type="submission" date="2013-02" db="EMBL/GenBank/DDBJ databases">
        <authorList>
            <person name="Hughes D."/>
        </authorList>
    </citation>
    <scope>NUCLEOTIDE SEQUENCE</scope>
    <source>
        <strain>Durham</strain>
        <strain evidence="2">NC isolate 2 -- Noor lab</strain>
    </source>
</reference>
<organism evidence="1 2">
    <name type="scientific">Megaselia scalaris</name>
    <name type="common">Humpbacked fly</name>
    <name type="synonym">Phora scalaris</name>
    <dbReference type="NCBI Taxonomy" id="36166"/>
    <lineage>
        <taxon>Eukaryota</taxon>
        <taxon>Metazoa</taxon>
        <taxon>Ecdysozoa</taxon>
        <taxon>Arthropoda</taxon>
        <taxon>Hexapoda</taxon>
        <taxon>Insecta</taxon>
        <taxon>Pterygota</taxon>
        <taxon>Neoptera</taxon>
        <taxon>Endopterygota</taxon>
        <taxon>Diptera</taxon>
        <taxon>Brachycera</taxon>
        <taxon>Muscomorpha</taxon>
        <taxon>Platypezoidea</taxon>
        <taxon>Phoridae</taxon>
        <taxon>Megaseliini</taxon>
        <taxon>Megaselia</taxon>
    </lineage>
</organism>
<accession>T1GGQ2</accession>
<dbReference type="EMBL" id="CAQQ02142923">
    <property type="status" value="NOT_ANNOTATED_CDS"/>
    <property type="molecule type" value="Genomic_DNA"/>
</dbReference>
<dbReference type="EnsemblMetazoa" id="MESCA002576-RA">
    <property type="protein sequence ID" value="MESCA002576-PA"/>
    <property type="gene ID" value="MESCA002576"/>
</dbReference>
<sequence length="101" mass="11426">MKVNIECLHSVCKADARGSLFNKFNQILSYADDTDLIGRTIRDVRTAMEGLANESKKIIGIPNAFLGQNLNHEDTNQARKFYQNVNKERKILAQPTEGVFQ</sequence>
<proteinExistence type="predicted"/>
<protein>
    <submittedName>
        <fullName evidence="1">Uncharacterized protein</fullName>
    </submittedName>
</protein>